<dbReference type="AlphaFoldDB" id="A0A0G4FT33"/>
<dbReference type="Proteomes" id="UP000041254">
    <property type="component" value="Unassembled WGS sequence"/>
</dbReference>
<dbReference type="InParanoid" id="A0A0G4FT33"/>
<protein>
    <recommendedName>
        <fullName evidence="6">WAP domain-containing protein</fullName>
    </recommendedName>
</protein>
<keyword evidence="2" id="KW-0472">Membrane</keyword>
<dbReference type="VEuPathDB" id="CryptoDB:Vbra_448"/>
<evidence type="ECO:0008006" key="6">
    <source>
        <dbReference type="Google" id="ProtNLM"/>
    </source>
</evidence>
<evidence type="ECO:0000313" key="4">
    <source>
        <dbReference type="EMBL" id="CEM17781.1"/>
    </source>
</evidence>
<gene>
    <name evidence="4" type="ORF">Vbra_448</name>
</gene>
<feature type="signal peptide" evidence="3">
    <location>
        <begin position="1"/>
        <end position="27"/>
    </location>
</feature>
<proteinExistence type="predicted"/>
<reference evidence="4 5" key="1">
    <citation type="submission" date="2014-11" db="EMBL/GenBank/DDBJ databases">
        <authorList>
            <person name="Zhu J."/>
            <person name="Qi W."/>
            <person name="Song R."/>
        </authorList>
    </citation>
    <scope>NUCLEOTIDE SEQUENCE [LARGE SCALE GENOMIC DNA]</scope>
</reference>
<organism evidence="4 5">
    <name type="scientific">Vitrella brassicaformis (strain CCMP3155)</name>
    <dbReference type="NCBI Taxonomy" id="1169540"/>
    <lineage>
        <taxon>Eukaryota</taxon>
        <taxon>Sar</taxon>
        <taxon>Alveolata</taxon>
        <taxon>Colpodellida</taxon>
        <taxon>Vitrellaceae</taxon>
        <taxon>Vitrella</taxon>
    </lineage>
</organism>
<accession>A0A0G4FT33</accession>
<evidence type="ECO:0000256" key="3">
    <source>
        <dbReference type="SAM" id="SignalP"/>
    </source>
</evidence>
<feature type="chain" id="PRO_5005189501" description="WAP domain-containing protein" evidence="3">
    <location>
        <begin position="28"/>
        <end position="267"/>
    </location>
</feature>
<sequence>MALFSRLKLLALAALLVAAWMPSATMAHTTTAPPAAVDGAADDGLTTVGDQLQRDEDVLGDEQVAEPLQSSGGLRGLKPQLCLADYSTRQCKWDSQCCSHNCVNGGCRAAGDLQRHGHECRDHTDCHSHYCMRTRPFDKHGICKERDHHDHPHEHPHEHDYHEEPHNEHHGDDNEHHGDDRHDNGHVEDPDDEFVDDHFYYYHYVTASVIVMVAAMAIVLVATIAIRASASTNGGLQARLLWVDKSIDANTDDTANDAVAMSEGPQV</sequence>
<keyword evidence="3" id="KW-0732">Signal</keyword>
<keyword evidence="2" id="KW-1133">Transmembrane helix</keyword>
<evidence type="ECO:0000256" key="1">
    <source>
        <dbReference type="SAM" id="MobiDB-lite"/>
    </source>
</evidence>
<feature type="region of interest" description="Disordered" evidence="1">
    <location>
        <begin position="148"/>
        <end position="189"/>
    </location>
</feature>
<evidence type="ECO:0000256" key="2">
    <source>
        <dbReference type="SAM" id="Phobius"/>
    </source>
</evidence>
<dbReference type="EMBL" id="CDMY01000496">
    <property type="protein sequence ID" value="CEM17781.1"/>
    <property type="molecule type" value="Genomic_DNA"/>
</dbReference>
<evidence type="ECO:0000313" key="5">
    <source>
        <dbReference type="Proteomes" id="UP000041254"/>
    </source>
</evidence>
<feature type="compositionally biased region" description="Basic and acidic residues" evidence="1">
    <location>
        <begin position="148"/>
        <end position="188"/>
    </location>
</feature>
<name>A0A0G4FT33_VITBC</name>
<feature type="transmembrane region" description="Helical" evidence="2">
    <location>
        <begin position="201"/>
        <end position="226"/>
    </location>
</feature>
<keyword evidence="2" id="KW-0812">Transmembrane</keyword>
<keyword evidence="5" id="KW-1185">Reference proteome</keyword>